<name>A0A151XH44_9HYME</name>
<organism evidence="2 3">
    <name type="scientific">Mycetomoellerius zeteki</name>
    <dbReference type="NCBI Taxonomy" id="64791"/>
    <lineage>
        <taxon>Eukaryota</taxon>
        <taxon>Metazoa</taxon>
        <taxon>Ecdysozoa</taxon>
        <taxon>Arthropoda</taxon>
        <taxon>Hexapoda</taxon>
        <taxon>Insecta</taxon>
        <taxon>Pterygota</taxon>
        <taxon>Neoptera</taxon>
        <taxon>Endopterygota</taxon>
        <taxon>Hymenoptera</taxon>
        <taxon>Apocrita</taxon>
        <taxon>Aculeata</taxon>
        <taxon>Formicoidea</taxon>
        <taxon>Formicidae</taxon>
        <taxon>Myrmicinae</taxon>
        <taxon>Mycetomoellerius</taxon>
    </lineage>
</organism>
<evidence type="ECO:0000313" key="2">
    <source>
        <dbReference type="EMBL" id="KYQ59716.1"/>
    </source>
</evidence>
<evidence type="ECO:0000256" key="1">
    <source>
        <dbReference type="SAM" id="MobiDB-lite"/>
    </source>
</evidence>
<feature type="region of interest" description="Disordered" evidence="1">
    <location>
        <begin position="39"/>
        <end position="81"/>
    </location>
</feature>
<accession>A0A151XH44</accession>
<gene>
    <name evidence="2" type="ORF">ALC60_01257</name>
</gene>
<feature type="region of interest" description="Disordered" evidence="1">
    <location>
        <begin position="1"/>
        <end position="22"/>
    </location>
</feature>
<evidence type="ECO:0000313" key="3">
    <source>
        <dbReference type="Proteomes" id="UP000075809"/>
    </source>
</evidence>
<protein>
    <submittedName>
        <fullName evidence="2">Uncharacterized protein</fullName>
    </submittedName>
</protein>
<keyword evidence="3" id="KW-1185">Reference proteome</keyword>
<dbReference type="AlphaFoldDB" id="A0A151XH44"/>
<dbReference type="Proteomes" id="UP000075809">
    <property type="component" value="Unassembled WGS sequence"/>
</dbReference>
<proteinExistence type="predicted"/>
<dbReference type="EMBL" id="KQ982137">
    <property type="protein sequence ID" value="KYQ59716.1"/>
    <property type="molecule type" value="Genomic_DNA"/>
</dbReference>
<sequence length="107" mass="11979">MDIGHPVPACAPPPPTKLTKRAPTIRCLVQRSDRERQAKLAWLMDPPPARPLTDRRPMPRASQPTGLQPARVMGPLPPPPVIVTVEPGRNIEVPHFSAHVSRQWKRR</sequence>
<reference evidence="2 3" key="1">
    <citation type="submission" date="2015-09" db="EMBL/GenBank/DDBJ databases">
        <title>Trachymyrmex zeteki WGS genome.</title>
        <authorList>
            <person name="Nygaard S."/>
            <person name="Hu H."/>
            <person name="Boomsma J."/>
            <person name="Zhang G."/>
        </authorList>
    </citation>
    <scope>NUCLEOTIDE SEQUENCE [LARGE SCALE GENOMIC DNA]</scope>
    <source>
        <strain evidence="2">Tzet28-1</strain>
        <tissue evidence="2">Whole body</tissue>
    </source>
</reference>